<dbReference type="EMBL" id="EU082088">
    <property type="protein sequence ID" value="ABU49266.1"/>
    <property type="molecule type" value="Genomic_DNA"/>
</dbReference>
<dbReference type="Proteomes" id="UP000164963">
    <property type="component" value="Genome"/>
</dbReference>
<reference evidence="9 13" key="7">
    <citation type="submission" date="2013-06" db="EMBL/GenBank/DDBJ databases">
        <authorList>
            <person name="Zou Z."/>
            <person name="Hu Y."/>
        </authorList>
    </citation>
    <scope>NUCLEOTIDE SEQUENCE [LARGE SCALE GENOMIC DNA]</scope>
    <source>
        <strain evidence="9">C-KCE</strain>
    </source>
</reference>
<dbReference type="Proteomes" id="UP000098628">
    <property type="component" value="Genome"/>
</dbReference>
<dbReference type="OrthoDB" id="14841at10239"/>
<dbReference type="EMBL" id="JQ673560">
    <property type="protein sequence ID" value="AGA17863.1"/>
    <property type="molecule type" value="Genomic_DNA"/>
</dbReference>
<dbReference type="EMBL" id="HQ009801">
    <property type="protein sequence ID" value="ADU04074.1"/>
    <property type="molecule type" value="Genomic_DNA"/>
</dbReference>
<keyword evidence="1" id="KW-1133">Transmembrane helix</keyword>
<dbReference type="InterPro" id="IPR036179">
    <property type="entry name" value="Ig-like_dom_sf"/>
</dbReference>
<evidence type="ECO:0000313" key="12">
    <source>
        <dbReference type="Proteomes" id="UP000112239"/>
    </source>
</evidence>
<keyword evidence="1" id="KW-0812">Transmembrane</keyword>
<accession>B4XS29</accession>
<feature type="domain" description="Herpesvirus glycoprotein D/GG/GX" evidence="2">
    <location>
        <begin position="82"/>
        <end position="191"/>
    </location>
</feature>
<keyword evidence="1" id="KW-0472">Membrane</keyword>
<evidence type="ECO:0000313" key="7">
    <source>
        <dbReference type="EMBL" id="AGA17863.1"/>
    </source>
</evidence>
<evidence type="ECO:0000313" key="14">
    <source>
        <dbReference type="Proteomes" id="UP000135812"/>
    </source>
</evidence>
<evidence type="ECO:0000313" key="11">
    <source>
        <dbReference type="Proteomes" id="UP000098628"/>
    </source>
</evidence>
<dbReference type="Proteomes" id="UP000135812">
    <property type="component" value="Genome"/>
</dbReference>
<evidence type="ECO:0000313" key="13">
    <source>
        <dbReference type="Proteomes" id="UP000114267"/>
    </source>
</evidence>
<evidence type="ECO:0000313" key="8">
    <source>
        <dbReference type="EMBL" id="AGS78731.1"/>
    </source>
</evidence>
<protein>
    <submittedName>
        <fullName evidence="4">Glycoprotein G</fullName>
    </submittedName>
    <submittedName>
        <fullName evidence="3">US4</fullName>
    </submittedName>
</protein>
<reference evidence="8 12" key="6">
    <citation type="journal article" date="2013" name="Genome Announc.">
        <title>Complete genome sequence of an attenuated duck enteritis virus obtained by in vitro serial passage.</title>
        <authorList>
            <person name="Yang C."/>
            <person name="Li J."/>
            <person name="Li Q."/>
            <person name="Li H."/>
            <person name="Xia Y."/>
            <person name="Guo X."/>
            <person name="Yu K."/>
            <person name="Yang H."/>
        </authorList>
    </citation>
    <scope>NUCLEOTIDE SEQUENCE [LARGE SCALE GENOMIC DNA]</scope>
    <source>
        <strain evidence="8">K</strain>
    </source>
</reference>
<reference evidence="10" key="10">
    <citation type="journal article" date="2015" name="Arch. Virol.">
        <title>Biological properties of a duck enteritis virus attenuated via serial passaging in chick embryo fibroblasts.</title>
        <authorList>
            <person name="Yang C."/>
            <person name="Li J."/>
            <person name="Li Q."/>
            <person name="Li L."/>
            <person name="Sun M."/>
            <person name="Li H."/>
            <person name="Xia Y."/>
            <person name="Yang H."/>
            <person name="Yu K."/>
        </authorList>
    </citation>
    <scope>NUCLEOTIDE SEQUENCE</scope>
    <source>
        <strain evidence="10">CV p80</strain>
    </source>
</reference>
<dbReference type="EMBL" id="JQ647509">
    <property type="protein sequence ID" value="AFC61893.1"/>
    <property type="molecule type" value="Genomic_DNA"/>
</dbReference>
<evidence type="ECO:0000259" key="2">
    <source>
        <dbReference type="Pfam" id="PF01537"/>
    </source>
</evidence>
<dbReference type="InterPro" id="IPR002896">
    <property type="entry name" value="Herpes_glycop_dom"/>
</dbReference>
<evidence type="ECO:0000313" key="5">
    <source>
        <dbReference type="EMBL" id="ADU04074.1"/>
    </source>
</evidence>
<evidence type="ECO:0000313" key="3">
    <source>
        <dbReference type="EMBL" id="ABU49266.1"/>
    </source>
</evidence>
<feature type="transmembrane region" description="Helical" evidence="1">
    <location>
        <begin position="408"/>
        <end position="431"/>
    </location>
</feature>
<reference evidence="6 14" key="5">
    <citation type="journal article" date="2012" name="J. Virol.">
        <title>Complete genomic sequence of chinese virulent duck enteritis virus.</title>
        <authorList>
            <person name="Wu Y."/>
            <person name="Cheng A."/>
            <person name="Wang M."/>
            <person name="Yang Q."/>
            <person name="Zhu D."/>
            <person name="Jia R."/>
            <person name="Chen S."/>
            <person name="Zhou Y."/>
            <person name="Wang X."/>
            <person name="Chen X."/>
        </authorList>
    </citation>
    <scope>NUCLEOTIDE SEQUENCE [LARGE SCALE GENOMIC DNA]</scope>
    <source>
        <strain evidence="6">CHv</strain>
    </source>
</reference>
<gene>
    <name evidence="3" type="primary">US4</name>
    <name evidence="7" type="synonym">DEVCV73</name>
    <name evidence="8" type="synonym">ORF71</name>
    <name evidence="10" type="synonym">ORF73</name>
</gene>
<dbReference type="Proteomes" id="UP000180937">
    <property type="component" value="Segment"/>
</dbReference>
<dbReference type="EMBL" id="EU071043">
    <property type="protein sequence ID" value="ABW35296.1"/>
    <property type="molecule type" value="Genomic_DNA"/>
</dbReference>
<dbReference type="Proteomes" id="UP000114267">
    <property type="component" value="Segment"/>
</dbReference>
<evidence type="ECO:0000313" key="10">
    <source>
        <dbReference type="EMBL" id="AJG04940.1"/>
    </source>
</evidence>
<evidence type="ECO:0000313" key="6">
    <source>
        <dbReference type="EMBL" id="AFC61893.1"/>
    </source>
</evidence>
<reference evidence="3" key="3">
    <citation type="submission" date="2009-07" db="EMBL/GenBank/DDBJ databases">
        <authorList>
            <person name="Li Y.F."/>
            <person name="Huang B."/>
        </authorList>
    </citation>
    <scope>NUCLEOTIDE SEQUENCE</scope>
    <source>
        <strain evidence="3">VAC</strain>
    </source>
</reference>
<name>B4XS29_9ALPH</name>
<organism evidence="3 15">
    <name type="scientific">anatid alphaherpesvirus 1</name>
    <dbReference type="NCBI Taxonomy" id="104388"/>
    <lineage>
        <taxon>Viruses</taxon>
        <taxon>Duplodnaviria</taxon>
        <taxon>Heunggongvirae</taxon>
        <taxon>Peploviricota</taxon>
        <taxon>Herviviricetes</taxon>
        <taxon>Herpesvirales</taxon>
        <taxon>Orthoherpesviridae</taxon>
        <taxon>Alphaherpesvirinae</taxon>
        <taxon>Mardivirus</taxon>
        <taxon>Mardivirus anatidalpha1</taxon>
    </lineage>
</organism>
<dbReference type="Proteomes" id="UP000112239">
    <property type="component" value="Segment"/>
</dbReference>
<reference evidence="3 15" key="2">
    <citation type="journal article" date="2009" name="Virology">
        <title>Molecular characterization of the genome of duck enteritis virus.</title>
        <authorList>
            <person name="Li Y."/>
            <person name="Huang B."/>
            <person name="Ma X."/>
            <person name="Wu J."/>
            <person name="Li F."/>
            <person name="Ai W."/>
            <person name="Song M."/>
            <person name="Yang H."/>
        </authorList>
    </citation>
    <scope>NUCLEOTIDE SEQUENCE [LARGE SCALE GENOMIC DNA]</scope>
    <source>
        <strain evidence="3">VAC</strain>
    </source>
</reference>
<proteinExistence type="predicted"/>
<evidence type="ECO:0000313" key="16">
    <source>
        <dbReference type="Proteomes" id="UP000180937"/>
    </source>
</evidence>
<dbReference type="RefSeq" id="YP_003084432.1">
    <property type="nucleotide sequence ID" value="NC_013036.1"/>
</dbReference>
<dbReference type="GeneID" id="8223397"/>
<dbReference type="EMBL" id="KJ549663">
    <property type="protein sequence ID" value="AJG04940.1"/>
    <property type="molecule type" value="Genomic_DNA"/>
</dbReference>
<evidence type="ECO:0000256" key="1">
    <source>
        <dbReference type="SAM" id="Phobius"/>
    </source>
</evidence>
<evidence type="ECO:0000313" key="9">
    <source>
        <dbReference type="EMBL" id="AGW24861.1"/>
    </source>
</evidence>
<dbReference type="Gene3D" id="2.70.230.10">
    <property type="match status" value="1"/>
</dbReference>
<evidence type="ECO:0000313" key="15">
    <source>
        <dbReference type="Proteomes" id="UP000164963"/>
    </source>
</evidence>
<dbReference type="KEGG" id="vg:8223397"/>
<sequence length="459" mass="50588">MATMIAVVLVFLGCVLGIAMGDSRSKDPIHLGTWDNATHARRVVIPAGARAILDGPLPIGPPGRIPPHTGRYEDIGTMDIAVQWCDLTLLAPISSVSAGNGAPYDMSVTWYHITANCTMPVGYVEYYNCSGDQPSVWTCGGYSHIYSYYIDGQMDTLPYGTGLIISSGMYNSGLYKFILRTDNNTKTGTLNVTFETSDDPYCVNKFGRTSGADLDIVDIGTWMSPDGLPHPNTYNISTKDGKIRFSFQNGTETVCQLVKSLEEIRDESESWDERNVDPAMLGFPRCGYEDYGSTDHGSECYDDIDNECVNETDIWTVPKTNANFRNQTGGYLLLASFMVHSTGRMPRIGLKMANLSTCTTINTTSTHSHGSYHNHPHPPHTYDSMIDQPLLFAALVEDARRCIGTSGLIAIVTIGCFGIVTIILLGMYILYLRSVVTRLTKHQSMFGRQDLKFQRVPLV</sequence>
<reference evidence="5" key="4">
    <citation type="journal article" date="2011" name="Virol. J.">
        <title>Different linkages in the long and short regions of the genomes of duck enteritis virus Clone-03 and VAC Strains.</title>
        <authorList>
            <person name="Liu X."/>
            <person name="Han Z."/>
            <person name="Shao Y."/>
            <person name="Li Y."/>
            <person name="Li H."/>
            <person name="Kong X."/>
            <person name="Liu S."/>
        </authorList>
    </citation>
    <scope>NUCLEOTIDE SEQUENCE</scope>
    <source>
        <strain evidence="5">DEV clone-03</strain>
    </source>
</reference>
<evidence type="ECO:0000313" key="4">
    <source>
        <dbReference type="EMBL" id="ABW35296.1"/>
    </source>
</evidence>
<dbReference type="EMBL" id="KF487736">
    <property type="protein sequence ID" value="AGS78731.1"/>
    <property type="molecule type" value="Genomic_DNA"/>
</dbReference>
<reference evidence="7 16" key="8">
    <citation type="journal article" date="2014" name="Virus Genes">
        <title>Comparative genomic sequence analysis between a standard challenge strain and a vaccine strain of duck enteritis virus in China.</title>
        <authorList>
            <person name="Yang C."/>
            <person name="Li Q."/>
            <person name="Li J."/>
            <person name="Zhang G."/>
            <person name="Li H."/>
            <person name="Xia Y."/>
            <person name="Yang H."/>
            <person name="Yu K."/>
        </authorList>
    </citation>
    <scope>NUCLEOTIDE SEQUENCE [LARGE SCALE GENOMIC DNA]</scope>
    <source>
        <strain evidence="7">CV</strain>
    </source>
</reference>
<dbReference type="Pfam" id="PF01537">
    <property type="entry name" value="Herpes_glycop_D"/>
    <property type="match status" value="1"/>
</dbReference>
<dbReference type="GO" id="GO:0016020">
    <property type="term" value="C:membrane"/>
    <property type="evidence" value="ECO:0007669"/>
    <property type="project" value="InterPro"/>
</dbReference>
<reference evidence="11" key="9">
    <citation type="submission" date="2014-03" db="EMBL/GenBank/DDBJ databases">
        <title>Protective efficacy and genomic characteristics of a duck enteritis virus attenuated by serial passage in chick embryo fibroblast.</title>
        <authorList>
            <person name="Yang C."/>
            <person name="Li Q."/>
            <person name="Li J."/>
            <person name="Liu D."/>
            <person name="Li L."/>
            <person name="Li H."/>
            <person name="Xia Y."/>
            <person name="Yang H."/>
            <person name="Yu K."/>
        </authorList>
    </citation>
    <scope>NUCLEOTIDE SEQUENCE [LARGE SCALE GENOMIC DNA]</scope>
</reference>
<dbReference type="SUPFAM" id="SSF48726">
    <property type="entry name" value="Immunoglobulin"/>
    <property type="match status" value="1"/>
</dbReference>
<reference evidence="4" key="1">
    <citation type="submission" date="2007-07" db="EMBL/GenBank/DDBJ databases">
        <title>Discovery and functional identification of novel Duck enteritis virus US4 gene.</title>
        <authorList>
            <person name="Cheng A.C."/>
            <person name="Wang M.S."/>
            <person name="Zhu D.K."/>
            <person name="Guo Y.F."/>
            <person name="Jia R.Y."/>
            <person name="Luo Q.H."/>
        </authorList>
    </citation>
    <scope>NUCLEOTIDE SEQUENCE</scope>
    <source>
        <strain evidence="4">CHv</strain>
    </source>
</reference>
<dbReference type="EMBL" id="KF263690">
    <property type="protein sequence ID" value="AGW24861.1"/>
    <property type="molecule type" value="Genomic_DNA"/>
</dbReference>